<dbReference type="AlphaFoldDB" id="A0A0G4G4R9"/>
<evidence type="ECO:0000256" key="2">
    <source>
        <dbReference type="SAM" id="Phobius"/>
    </source>
</evidence>
<reference evidence="4" key="1">
    <citation type="submission" date="2014-11" db="EMBL/GenBank/DDBJ databases">
        <authorList>
            <person name="Otto D Thomas"/>
            <person name="Naeem Raeece"/>
        </authorList>
    </citation>
    <scope>NUCLEOTIDE SEQUENCE</scope>
</reference>
<dbReference type="Pfam" id="PF01757">
    <property type="entry name" value="Acyl_transf_3"/>
    <property type="match status" value="1"/>
</dbReference>
<dbReference type="PANTHER" id="PTHR23028">
    <property type="entry name" value="ACETYLTRANSFERASE"/>
    <property type="match status" value="1"/>
</dbReference>
<keyword evidence="2" id="KW-1133">Transmembrane helix</keyword>
<gene>
    <name evidence="4" type="ORF">Cvel_20156</name>
</gene>
<feature type="domain" description="Acyltransferase 3" evidence="3">
    <location>
        <begin position="39"/>
        <end position="254"/>
    </location>
</feature>
<feature type="region of interest" description="Disordered" evidence="1">
    <location>
        <begin position="267"/>
        <end position="322"/>
    </location>
</feature>
<evidence type="ECO:0000256" key="1">
    <source>
        <dbReference type="SAM" id="MobiDB-lite"/>
    </source>
</evidence>
<name>A0A0G4G4R9_9ALVE</name>
<organism evidence="4">
    <name type="scientific">Chromera velia CCMP2878</name>
    <dbReference type="NCBI Taxonomy" id="1169474"/>
    <lineage>
        <taxon>Eukaryota</taxon>
        <taxon>Sar</taxon>
        <taxon>Alveolata</taxon>
        <taxon>Colpodellida</taxon>
        <taxon>Chromeraceae</taxon>
        <taxon>Chromera</taxon>
    </lineage>
</organism>
<evidence type="ECO:0000259" key="3">
    <source>
        <dbReference type="Pfam" id="PF01757"/>
    </source>
</evidence>
<evidence type="ECO:0000313" key="4">
    <source>
        <dbReference type="EMBL" id="CEM23061.1"/>
    </source>
</evidence>
<feature type="compositionally biased region" description="Basic and acidic residues" evidence="1">
    <location>
        <begin position="312"/>
        <end position="322"/>
    </location>
</feature>
<feature type="transmembrane region" description="Helical" evidence="2">
    <location>
        <begin position="164"/>
        <end position="187"/>
    </location>
</feature>
<dbReference type="InterPro" id="IPR050879">
    <property type="entry name" value="Acyltransferase_3"/>
</dbReference>
<dbReference type="PANTHER" id="PTHR23028:SF53">
    <property type="entry name" value="ACYL_TRANSF_3 DOMAIN-CONTAINING PROTEIN"/>
    <property type="match status" value="1"/>
</dbReference>
<proteinExistence type="predicted"/>
<dbReference type="GO" id="GO:0000271">
    <property type="term" value="P:polysaccharide biosynthetic process"/>
    <property type="evidence" value="ECO:0007669"/>
    <property type="project" value="TreeGrafter"/>
</dbReference>
<feature type="transmembrane region" description="Helical" evidence="2">
    <location>
        <begin position="41"/>
        <end position="61"/>
    </location>
</feature>
<dbReference type="GO" id="GO:0016020">
    <property type="term" value="C:membrane"/>
    <property type="evidence" value="ECO:0007669"/>
    <property type="project" value="TreeGrafter"/>
</dbReference>
<accession>A0A0G4G4R9</accession>
<sequence length="347" mass="38827">MGGTNLFLTAGPQQSNVDGALLLTQERPPSSSQLNLDTLSGLRGLCAVYIMIGHGLLFCTASSVLPRLFVPVQMPFFFLLSGFCLATANDRSARGGEGAHFDYWNFHWKRFARVYPTYILTNLLAVPLVFSGYTDAKPPSWPRMIPLALTCTATWGLFVHIPNVASWTICTLVFFYLLFPSLFLCLRKKSSVFLQRLEWSMDVLQFVVGMSLLHGIQWWFEKMHWHDPSKQFYWVPTTNPVSRLPIFLMGMSAGLLCSRKISSWKEATRAGEGGESGQQEEMGEEGDGATEASLPHPEGQGEAEEGSLLHGEAARAEGEKRNAATRADVWMLVWMVRQTHRGNEEKK</sequence>
<dbReference type="EMBL" id="CDMZ01000872">
    <property type="protein sequence ID" value="CEM23061.1"/>
    <property type="molecule type" value="Genomic_DNA"/>
</dbReference>
<dbReference type="GO" id="GO:0016747">
    <property type="term" value="F:acyltransferase activity, transferring groups other than amino-acyl groups"/>
    <property type="evidence" value="ECO:0007669"/>
    <property type="project" value="InterPro"/>
</dbReference>
<dbReference type="VEuPathDB" id="CryptoDB:Cvel_20156"/>
<feature type="transmembrane region" description="Helical" evidence="2">
    <location>
        <begin position="115"/>
        <end position="133"/>
    </location>
</feature>
<protein>
    <recommendedName>
        <fullName evidence="3">Acyltransferase 3 domain-containing protein</fullName>
    </recommendedName>
</protein>
<feature type="transmembrane region" description="Helical" evidence="2">
    <location>
        <begin position="140"/>
        <end position="158"/>
    </location>
</feature>
<keyword evidence="2" id="KW-0812">Transmembrane</keyword>
<dbReference type="InterPro" id="IPR002656">
    <property type="entry name" value="Acyl_transf_3_dom"/>
</dbReference>
<keyword evidence="2" id="KW-0472">Membrane</keyword>